<dbReference type="PROSITE" id="PS00444">
    <property type="entry name" value="POLYPRENYL_SYNTHASE_2"/>
    <property type="match status" value="1"/>
</dbReference>
<dbReference type="Proteomes" id="UP000317909">
    <property type="component" value="Chromosome"/>
</dbReference>
<evidence type="ECO:0000313" key="9">
    <source>
        <dbReference type="Proteomes" id="UP000317909"/>
    </source>
</evidence>
<dbReference type="NCBIfam" id="NF045485">
    <property type="entry name" value="FPPsyn"/>
    <property type="match status" value="1"/>
</dbReference>
<evidence type="ECO:0000256" key="4">
    <source>
        <dbReference type="ARBA" id="ARBA00022723"/>
    </source>
</evidence>
<dbReference type="OrthoDB" id="9805316at2"/>
<keyword evidence="5" id="KW-0460">Magnesium</keyword>
<dbReference type="CDD" id="cd00685">
    <property type="entry name" value="Trans_IPPS_HT"/>
    <property type="match status" value="1"/>
</dbReference>
<dbReference type="FunFam" id="1.10.600.10:FF:000001">
    <property type="entry name" value="Geranylgeranyl diphosphate synthase"/>
    <property type="match status" value="1"/>
</dbReference>
<dbReference type="SFLD" id="SFLDS00005">
    <property type="entry name" value="Isoprenoid_Synthase_Type_I"/>
    <property type="match status" value="1"/>
</dbReference>
<dbReference type="EMBL" id="CP036339">
    <property type="protein sequence ID" value="QDT74384.1"/>
    <property type="molecule type" value="Genomic_DNA"/>
</dbReference>
<dbReference type="Gene3D" id="1.10.600.10">
    <property type="entry name" value="Farnesyl Diphosphate Synthase"/>
    <property type="match status" value="1"/>
</dbReference>
<dbReference type="InterPro" id="IPR000092">
    <property type="entry name" value="Polyprenyl_synt"/>
</dbReference>
<dbReference type="RefSeq" id="WP_145434140.1">
    <property type="nucleotide sequence ID" value="NZ_CP036339.1"/>
</dbReference>
<name>A0A517U188_9BACT</name>
<dbReference type="GO" id="GO:0005737">
    <property type="term" value="C:cytoplasm"/>
    <property type="evidence" value="ECO:0007669"/>
    <property type="project" value="UniProtKB-ARBA"/>
</dbReference>
<dbReference type="InterPro" id="IPR033749">
    <property type="entry name" value="Polyprenyl_synt_CS"/>
</dbReference>
<comment type="similarity">
    <text evidence="2 7">Belongs to the FPP/GGPP synthase family.</text>
</comment>
<evidence type="ECO:0000256" key="2">
    <source>
        <dbReference type="ARBA" id="ARBA00006706"/>
    </source>
</evidence>
<keyword evidence="9" id="KW-1185">Reference proteome</keyword>
<evidence type="ECO:0000256" key="3">
    <source>
        <dbReference type="ARBA" id="ARBA00022679"/>
    </source>
</evidence>
<dbReference type="PANTHER" id="PTHR43281:SF1">
    <property type="entry name" value="FARNESYL DIPHOSPHATE SYNTHASE"/>
    <property type="match status" value="1"/>
</dbReference>
<dbReference type="GO" id="GO:0016114">
    <property type="term" value="P:terpenoid biosynthetic process"/>
    <property type="evidence" value="ECO:0007669"/>
    <property type="project" value="UniProtKB-ARBA"/>
</dbReference>
<accession>A0A517U188</accession>
<gene>
    <name evidence="8" type="ORF">I41_35790</name>
</gene>
<dbReference type="Pfam" id="PF00348">
    <property type="entry name" value="polyprenyl_synt"/>
    <property type="match status" value="1"/>
</dbReference>
<dbReference type="PANTHER" id="PTHR43281">
    <property type="entry name" value="FARNESYL DIPHOSPHATE SYNTHASE"/>
    <property type="match status" value="1"/>
</dbReference>
<organism evidence="8 9">
    <name type="scientific">Lacipirellula limnantheis</name>
    <dbReference type="NCBI Taxonomy" id="2528024"/>
    <lineage>
        <taxon>Bacteria</taxon>
        <taxon>Pseudomonadati</taxon>
        <taxon>Planctomycetota</taxon>
        <taxon>Planctomycetia</taxon>
        <taxon>Pirellulales</taxon>
        <taxon>Lacipirellulaceae</taxon>
        <taxon>Lacipirellula</taxon>
    </lineage>
</organism>
<sequence>MSAAPTSESPPLDAARSALIEAALRQASQFDANCPSQLAEAIRYSLLAPGKRLRPHLVLLAAEACGGPQAVEPAIPAAVAVEMIHAYSLVHDDLPAMDDDDLRRGRPTCHKQFDEATAILVGDALLTRAFEVLATGIQPGERAARCCTLLAQAAGAEALVGGQADDLAAEFRHIGLERLQSIHRRKTGALFRASLALGALAADGSGEQGQALVLFGEKLGHAFQIVDDLLDVSGAEANVGKRLGKDRRRGKVTYPSLLGVETSRRTASELIDQACQAIESFGAAAQPLRELAEFVGRRSR</sequence>
<dbReference type="EC" id="2.5.1.10" evidence="8"/>
<keyword evidence="3 7" id="KW-0808">Transferase</keyword>
<dbReference type="SUPFAM" id="SSF48576">
    <property type="entry name" value="Terpenoid synthases"/>
    <property type="match status" value="1"/>
</dbReference>
<dbReference type="GO" id="GO:0004337">
    <property type="term" value="F:(2E,6E)-farnesyl diphosphate synthase activity"/>
    <property type="evidence" value="ECO:0007669"/>
    <property type="project" value="UniProtKB-EC"/>
</dbReference>
<dbReference type="GO" id="GO:0046872">
    <property type="term" value="F:metal ion binding"/>
    <property type="evidence" value="ECO:0007669"/>
    <property type="project" value="UniProtKB-KW"/>
</dbReference>
<evidence type="ECO:0000256" key="6">
    <source>
        <dbReference type="ARBA" id="ARBA00023229"/>
    </source>
</evidence>
<comment type="cofactor">
    <cofactor evidence="1">
        <name>Mg(2+)</name>
        <dbReference type="ChEBI" id="CHEBI:18420"/>
    </cofactor>
</comment>
<keyword evidence="4" id="KW-0479">Metal-binding</keyword>
<reference evidence="8 9" key="1">
    <citation type="submission" date="2019-02" db="EMBL/GenBank/DDBJ databases">
        <title>Deep-cultivation of Planctomycetes and their phenomic and genomic characterization uncovers novel biology.</title>
        <authorList>
            <person name="Wiegand S."/>
            <person name="Jogler M."/>
            <person name="Boedeker C."/>
            <person name="Pinto D."/>
            <person name="Vollmers J."/>
            <person name="Rivas-Marin E."/>
            <person name="Kohn T."/>
            <person name="Peeters S.H."/>
            <person name="Heuer A."/>
            <person name="Rast P."/>
            <person name="Oberbeckmann S."/>
            <person name="Bunk B."/>
            <person name="Jeske O."/>
            <person name="Meyerdierks A."/>
            <person name="Storesund J.E."/>
            <person name="Kallscheuer N."/>
            <person name="Luecker S."/>
            <person name="Lage O.M."/>
            <person name="Pohl T."/>
            <person name="Merkel B.J."/>
            <person name="Hornburger P."/>
            <person name="Mueller R.-W."/>
            <person name="Bruemmer F."/>
            <person name="Labrenz M."/>
            <person name="Spormann A.M."/>
            <person name="Op den Camp H."/>
            <person name="Overmann J."/>
            <person name="Amann R."/>
            <person name="Jetten M.S.M."/>
            <person name="Mascher T."/>
            <person name="Medema M.H."/>
            <person name="Devos D.P."/>
            <person name="Kaster A.-K."/>
            <person name="Ovreas L."/>
            <person name="Rohde M."/>
            <person name="Galperin M.Y."/>
            <person name="Jogler C."/>
        </authorList>
    </citation>
    <scope>NUCLEOTIDE SEQUENCE [LARGE SCALE GENOMIC DNA]</scope>
    <source>
        <strain evidence="8 9">I41</strain>
    </source>
</reference>
<evidence type="ECO:0000256" key="5">
    <source>
        <dbReference type="ARBA" id="ARBA00022842"/>
    </source>
</evidence>
<dbReference type="AlphaFoldDB" id="A0A517U188"/>
<dbReference type="PROSITE" id="PS00723">
    <property type="entry name" value="POLYPRENYL_SYNTHASE_1"/>
    <property type="match status" value="1"/>
</dbReference>
<dbReference type="SFLD" id="SFLDG01017">
    <property type="entry name" value="Polyprenyl_Transferase_Like"/>
    <property type="match status" value="1"/>
</dbReference>
<proteinExistence type="inferred from homology"/>
<dbReference type="InterPro" id="IPR053378">
    <property type="entry name" value="Prenyl_diphosphate_synthase"/>
</dbReference>
<evidence type="ECO:0000256" key="1">
    <source>
        <dbReference type="ARBA" id="ARBA00001946"/>
    </source>
</evidence>
<protein>
    <submittedName>
        <fullName evidence="8">Farnesyl diphosphate synthase</fullName>
        <ecNumber evidence="8">2.5.1.10</ecNumber>
    </submittedName>
</protein>
<evidence type="ECO:0000256" key="7">
    <source>
        <dbReference type="RuleBase" id="RU004466"/>
    </source>
</evidence>
<dbReference type="InterPro" id="IPR008949">
    <property type="entry name" value="Isoprenoid_synthase_dom_sf"/>
</dbReference>
<evidence type="ECO:0000313" key="8">
    <source>
        <dbReference type="EMBL" id="QDT74384.1"/>
    </source>
</evidence>
<dbReference type="KEGG" id="llh:I41_35790"/>
<keyword evidence="6" id="KW-0414">Isoprene biosynthesis</keyword>